<keyword evidence="3" id="KW-1185">Reference proteome</keyword>
<feature type="compositionally biased region" description="Polar residues" evidence="1">
    <location>
        <begin position="1"/>
        <end position="17"/>
    </location>
</feature>
<feature type="compositionally biased region" description="Basic residues" evidence="1">
    <location>
        <begin position="20"/>
        <end position="42"/>
    </location>
</feature>
<comment type="caution">
    <text evidence="2">The sequence shown here is derived from an EMBL/GenBank/DDBJ whole genome shotgun (WGS) entry which is preliminary data.</text>
</comment>
<evidence type="ECO:0000256" key="1">
    <source>
        <dbReference type="SAM" id="MobiDB-lite"/>
    </source>
</evidence>
<dbReference type="AlphaFoldDB" id="A0A1E5G4U5"/>
<protein>
    <submittedName>
        <fullName evidence="2">Uncharacterized protein</fullName>
    </submittedName>
</protein>
<name>A0A1E5G4U5_9FIRM</name>
<feature type="region of interest" description="Disordered" evidence="1">
    <location>
        <begin position="1"/>
        <end position="57"/>
    </location>
</feature>
<organism evidence="2 3">
    <name type="scientific">Desulfuribacillus alkaliarsenatis</name>
    <dbReference type="NCBI Taxonomy" id="766136"/>
    <lineage>
        <taxon>Bacteria</taxon>
        <taxon>Bacillati</taxon>
        <taxon>Bacillota</taxon>
        <taxon>Desulfuribacillia</taxon>
        <taxon>Desulfuribacillales</taxon>
        <taxon>Desulfuribacillaceae</taxon>
        <taxon>Desulfuribacillus</taxon>
    </lineage>
</organism>
<dbReference type="EMBL" id="MIJE01000001">
    <property type="protein sequence ID" value="OEF98201.1"/>
    <property type="molecule type" value="Genomic_DNA"/>
</dbReference>
<accession>A0A1E5G4U5</accession>
<gene>
    <name evidence="2" type="ORF">BHF68_00495</name>
</gene>
<sequence>MKGQVTTMNKQTQNVSLGKQKAKSSRIVKSKGKKTAIKTKPKSTKDKSISNQQVSTESVSNALNNVSNIDTVTIKNVHNITKELITTLYTVEKSLLLLNKLISIMDNYKINLNSLNKTELSGVLKKLNLEQLDKAVHLLQKPEIIGLLNSLKSSTESEQNKQV</sequence>
<reference evidence="2 3" key="1">
    <citation type="submission" date="2016-09" db="EMBL/GenBank/DDBJ databases">
        <title>Draft genome sequence for the type strain of Desulfuribacillus alkaliarsenatis AHT28, an obligately anaerobic, sulfidogenic bacterium isolated from Russian soda lake sediments.</title>
        <authorList>
            <person name="Abin C.A."/>
            <person name="Hollibaugh J.T."/>
        </authorList>
    </citation>
    <scope>NUCLEOTIDE SEQUENCE [LARGE SCALE GENOMIC DNA]</scope>
    <source>
        <strain evidence="2 3">AHT28</strain>
    </source>
</reference>
<dbReference type="Proteomes" id="UP000094296">
    <property type="component" value="Unassembled WGS sequence"/>
</dbReference>
<proteinExistence type="predicted"/>
<evidence type="ECO:0000313" key="3">
    <source>
        <dbReference type="Proteomes" id="UP000094296"/>
    </source>
</evidence>
<evidence type="ECO:0000313" key="2">
    <source>
        <dbReference type="EMBL" id="OEF98201.1"/>
    </source>
</evidence>